<dbReference type="AlphaFoldDB" id="A0A0V8JNC3"/>
<dbReference type="Pfam" id="PF00128">
    <property type="entry name" value="Alpha-amylase"/>
    <property type="match status" value="1"/>
</dbReference>
<dbReference type="RefSeq" id="WP_025909498.1">
    <property type="nucleotide sequence ID" value="NZ_KQ758645.1"/>
</dbReference>
<dbReference type="Gene3D" id="2.60.40.2320">
    <property type="match status" value="1"/>
</dbReference>
<evidence type="ECO:0000256" key="1">
    <source>
        <dbReference type="ARBA" id="ARBA00008061"/>
    </source>
</evidence>
<gene>
    <name evidence="3" type="ORF">AS180_09785</name>
</gene>
<dbReference type="CDD" id="cd02860">
    <property type="entry name" value="E_set_Pullulanase"/>
    <property type="match status" value="1"/>
</dbReference>
<dbReference type="InterPro" id="IPR011840">
    <property type="entry name" value="PulA_typeI"/>
</dbReference>
<dbReference type="Pfam" id="PF02922">
    <property type="entry name" value="CBM_48"/>
    <property type="match status" value="1"/>
</dbReference>
<dbReference type="Gene3D" id="2.60.40.1180">
    <property type="entry name" value="Golgi alpha-mannosidase II"/>
    <property type="match status" value="1"/>
</dbReference>
<comment type="caution">
    <text evidence="3">The sequence shown here is derived from an EMBL/GenBank/DDBJ whole genome shotgun (WGS) entry which is preliminary data.</text>
</comment>
<organism evidence="3 4">
    <name type="scientific">Priestia veravalensis</name>
    <dbReference type="NCBI Taxonomy" id="1414648"/>
    <lineage>
        <taxon>Bacteria</taxon>
        <taxon>Bacillati</taxon>
        <taxon>Bacillota</taxon>
        <taxon>Bacilli</taxon>
        <taxon>Bacillales</taxon>
        <taxon>Bacillaceae</taxon>
        <taxon>Priestia</taxon>
    </lineage>
</organism>
<dbReference type="InterPro" id="IPR049117">
    <property type="entry name" value="pulA_all-beta"/>
</dbReference>
<name>A0A0V8JNC3_9BACI</name>
<evidence type="ECO:0000313" key="4">
    <source>
        <dbReference type="Proteomes" id="UP000053681"/>
    </source>
</evidence>
<protein>
    <submittedName>
        <fullName evidence="3">Pullulanase</fullName>
    </submittedName>
</protein>
<dbReference type="Gene3D" id="2.60.40.10">
    <property type="entry name" value="Immunoglobulins"/>
    <property type="match status" value="1"/>
</dbReference>
<dbReference type="Gene3D" id="3.20.20.80">
    <property type="entry name" value="Glycosidases"/>
    <property type="match status" value="1"/>
</dbReference>
<dbReference type="InterPro" id="IPR013780">
    <property type="entry name" value="Glyco_hydro_b"/>
</dbReference>
<evidence type="ECO:0000259" key="2">
    <source>
        <dbReference type="SMART" id="SM00642"/>
    </source>
</evidence>
<dbReference type="PANTHER" id="PTHR43002">
    <property type="entry name" value="GLYCOGEN DEBRANCHING ENZYME"/>
    <property type="match status" value="1"/>
</dbReference>
<dbReference type="SUPFAM" id="SSF81296">
    <property type="entry name" value="E set domains"/>
    <property type="match status" value="1"/>
</dbReference>
<dbReference type="InterPro" id="IPR004193">
    <property type="entry name" value="Glyco_hydro_13_N"/>
</dbReference>
<reference evidence="3 4" key="1">
    <citation type="submission" date="2015-11" db="EMBL/GenBank/DDBJ databases">
        <title>Bacillus caseinolyticus sp nov.</title>
        <authorList>
            <person name="Dastager S.G."/>
            <person name="Mawlankar R."/>
        </authorList>
    </citation>
    <scope>NUCLEOTIDE SEQUENCE [LARGE SCALE GENOMIC DNA]</scope>
    <source>
        <strain evidence="3 4">SGD-V-76</strain>
    </source>
</reference>
<dbReference type="SMART" id="SM00642">
    <property type="entry name" value="Aamy"/>
    <property type="match status" value="1"/>
</dbReference>
<feature type="domain" description="Glycosyl hydrolase family 13 catalytic" evidence="2">
    <location>
        <begin position="222"/>
        <end position="618"/>
    </location>
</feature>
<dbReference type="GO" id="GO:0005975">
    <property type="term" value="P:carbohydrate metabolic process"/>
    <property type="evidence" value="ECO:0007669"/>
    <property type="project" value="InterPro"/>
</dbReference>
<dbReference type="InterPro" id="IPR006047">
    <property type="entry name" value="GH13_cat_dom"/>
</dbReference>
<dbReference type="GO" id="GO:0004553">
    <property type="term" value="F:hydrolase activity, hydrolyzing O-glycosyl compounds"/>
    <property type="evidence" value="ECO:0007669"/>
    <property type="project" value="InterPro"/>
</dbReference>
<sequence>MAYDDQKFEAYLDKMDMVTVLVPKSYYDGEVNSLCLMRDGQSLSLKLKDRKVLHEAIKYECYCQIKIEIGEEYQVVEERGAKADLKIGAVIRTPEFDDAFFYNESDLGVVFTKQHIQLKLWAPTATDVKVKLINPKTLNKEYIGMARMKKGVWTAICGLEKEGHHYSYEVTVNGVTREAVDPYAIAASANSEYGVLVNLHKTKQPPVKKAPLQKPTDAIIYEVHIRDFTIHPSSNVSNKGTYAGFTESSTESGVTTGLAYLKELGITHLELLPVYDFDGVDELKPLDTYNWGYNPLLFNVPEGSYSLEPTNPIARILELKQLIRAVHENDLRVILDVVYNHVYVREDSSFEKIVPGYYFRHDQFGMPSNGTGVGNDFASERKMARKFIVDSVLFWVKEYDVDGFRFDLMGILDIETMNTIRQKLFEYDSSILLFGEGWDLNTPLSSEQKATIYNSDKVPHIGFFNDRFRDFIKGSTFNIYDKGFICGNTHRVDEVKQVMAGSVSYQKGEKYLFVQPTSSINYVESHDNHTLWDKLSKCNSHEEKQILQKRQKLASAMVLLAQGIPFLHAGQEFYRTKQGVENSYRSPDSINQFDWEQRKIYNKDIKWLQAVIQLRKAHGAFRFHTTERIRKHMKFLESVPEIVAYALANVEKYGPWKDIIVAFNQDTSTHYINLPQGSWNVVIDGESAYQYPFPKALSGEAAVPAVGVLALFKT</sequence>
<evidence type="ECO:0000313" key="3">
    <source>
        <dbReference type="EMBL" id="KSU88096.1"/>
    </source>
</evidence>
<dbReference type="EMBL" id="LNQP01000029">
    <property type="protein sequence ID" value="KSU88096.1"/>
    <property type="molecule type" value="Genomic_DNA"/>
</dbReference>
<accession>A0A0V8JNC3</accession>
<proteinExistence type="inferred from homology"/>
<dbReference type="NCBIfam" id="TIGR02104">
    <property type="entry name" value="pulA_typeI"/>
    <property type="match status" value="1"/>
</dbReference>
<dbReference type="InterPro" id="IPR040697">
    <property type="entry name" value="PulA_N1"/>
</dbReference>
<dbReference type="Pfam" id="PF21653">
    <property type="entry name" value="pulA_all-beta"/>
    <property type="match status" value="1"/>
</dbReference>
<keyword evidence="4" id="KW-1185">Reference proteome</keyword>
<dbReference type="Proteomes" id="UP000053681">
    <property type="component" value="Unassembled WGS sequence"/>
</dbReference>
<dbReference type="InterPro" id="IPR017853">
    <property type="entry name" value="GH"/>
</dbReference>
<dbReference type="InterPro" id="IPR014756">
    <property type="entry name" value="Ig_E-set"/>
</dbReference>
<dbReference type="SUPFAM" id="SSF51445">
    <property type="entry name" value="(Trans)glycosidases"/>
    <property type="match status" value="1"/>
</dbReference>
<dbReference type="CDD" id="cd11341">
    <property type="entry name" value="AmyAc_Pullulanase_LD-like"/>
    <property type="match status" value="1"/>
</dbReference>
<dbReference type="InterPro" id="IPR013783">
    <property type="entry name" value="Ig-like_fold"/>
</dbReference>
<comment type="similarity">
    <text evidence="1">Belongs to the glycosyl hydrolase 13 family.</text>
</comment>
<dbReference type="Pfam" id="PF17999">
    <property type="entry name" value="PulA_N1"/>
    <property type="match status" value="1"/>
</dbReference>